<evidence type="ECO:0000256" key="6">
    <source>
        <dbReference type="HAMAP-Rule" id="MF_01974"/>
    </source>
</evidence>
<dbReference type="GO" id="GO:0046872">
    <property type="term" value="F:metal ion binding"/>
    <property type="evidence" value="ECO:0007669"/>
    <property type="project" value="UniProtKB-UniRule"/>
</dbReference>
<feature type="binding site" evidence="6">
    <location>
        <position position="199"/>
    </location>
    <ligand>
        <name>a divalent metal cation</name>
        <dbReference type="ChEBI" id="CHEBI:60240"/>
        <label>2</label>
        <note>catalytic</note>
    </ligand>
</feature>
<evidence type="ECO:0000256" key="3">
    <source>
        <dbReference type="ARBA" id="ARBA00022670"/>
    </source>
</evidence>
<evidence type="ECO:0000313" key="10">
    <source>
        <dbReference type="Proteomes" id="UP000176608"/>
    </source>
</evidence>
<dbReference type="EC" id="3.4.11.18" evidence="6 7"/>
<dbReference type="SUPFAM" id="SSF55920">
    <property type="entry name" value="Creatinase/aminopeptidase"/>
    <property type="match status" value="1"/>
</dbReference>
<dbReference type="GO" id="GO:0004239">
    <property type="term" value="F:initiator methionyl aminopeptidase activity"/>
    <property type="evidence" value="ECO:0007669"/>
    <property type="project" value="UniProtKB-UniRule"/>
</dbReference>
<evidence type="ECO:0000313" key="9">
    <source>
        <dbReference type="EMBL" id="OGC47247.1"/>
    </source>
</evidence>
<feature type="binding site" evidence="6">
    <location>
        <position position="105"/>
    </location>
    <ligand>
        <name>a divalent metal cation</name>
        <dbReference type="ChEBI" id="CHEBI:60240"/>
        <label>2</label>
        <note>catalytic</note>
    </ligand>
</feature>
<evidence type="ECO:0000256" key="1">
    <source>
        <dbReference type="ARBA" id="ARBA00002521"/>
    </source>
</evidence>
<dbReference type="InterPro" id="IPR000994">
    <property type="entry name" value="Pept_M24"/>
</dbReference>
<comment type="similarity">
    <text evidence="6">Belongs to the peptidase M24A family. Methionine aminopeptidase type 1 subfamily.</text>
</comment>
<feature type="binding site" evidence="6">
    <location>
        <position position="230"/>
    </location>
    <ligand>
        <name>a divalent metal cation</name>
        <dbReference type="ChEBI" id="CHEBI:60240"/>
        <label>2</label>
        <note>catalytic</note>
    </ligand>
</feature>
<feature type="binding site" evidence="6">
    <location>
        <position position="105"/>
    </location>
    <ligand>
        <name>a divalent metal cation</name>
        <dbReference type="ChEBI" id="CHEBI:60240"/>
        <label>1</label>
    </ligand>
</feature>
<dbReference type="EMBL" id="MEVA01000016">
    <property type="protein sequence ID" value="OGC47247.1"/>
    <property type="molecule type" value="Genomic_DNA"/>
</dbReference>
<comment type="caution">
    <text evidence="9">The sequence shown here is derived from an EMBL/GenBank/DDBJ whole genome shotgun (WGS) entry which is preliminary data.</text>
</comment>
<comment type="subunit">
    <text evidence="6">Monomer.</text>
</comment>
<sequence length="252" mass="27015">MIPIKSKKEIEMMAEAGKIAAEVLREVLDSVKPGVTTMELEKIADAGITKRGAKPSFKMVEDYNFATCININDGLVHGLPNDYKIKKGDLVSIDMGAFLNGFHSDLSYTVEVESNKEAKFLEIGKKALQAGISQCVPGNHIGDISSAVQKIVEGAGHTVSRDLVGHGIGRELHEDPYIPGYGKVGKGSGIREGMVFAVEIIYQKGSPEILIDADDWTISTADGSLAGLFEHTVAVEKTGPRVLTQEGGFVTI</sequence>
<dbReference type="GO" id="GO:0005829">
    <property type="term" value="C:cytosol"/>
    <property type="evidence" value="ECO:0007669"/>
    <property type="project" value="TreeGrafter"/>
</dbReference>
<evidence type="ECO:0000259" key="8">
    <source>
        <dbReference type="Pfam" id="PF00557"/>
    </source>
</evidence>
<dbReference type="PRINTS" id="PR00599">
    <property type="entry name" value="MAPEPTIDASE"/>
</dbReference>
<evidence type="ECO:0000256" key="2">
    <source>
        <dbReference type="ARBA" id="ARBA00022438"/>
    </source>
</evidence>
<keyword evidence="5 6" id="KW-0378">Hydrolase</keyword>
<dbReference type="PANTHER" id="PTHR43330:SF27">
    <property type="entry name" value="METHIONINE AMINOPEPTIDASE"/>
    <property type="match status" value="1"/>
</dbReference>
<protein>
    <recommendedName>
        <fullName evidence="6 7">Methionine aminopeptidase</fullName>
        <shortName evidence="6">MAP</shortName>
        <shortName evidence="6">MetAP</shortName>
        <ecNumber evidence="6 7">3.4.11.18</ecNumber>
    </recommendedName>
    <alternativeName>
        <fullName evidence="6">Peptidase M</fullName>
    </alternativeName>
</protein>
<keyword evidence="4 6" id="KW-0479">Metal-binding</keyword>
<dbReference type="STRING" id="1802617.A2886_01195"/>
<evidence type="ECO:0000256" key="5">
    <source>
        <dbReference type="ARBA" id="ARBA00022801"/>
    </source>
</evidence>
<feature type="binding site" evidence="6">
    <location>
        <position position="173"/>
    </location>
    <ligand>
        <name>substrate</name>
    </ligand>
</feature>
<feature type="binding site" evidence="6">
    <location>
        <position position="77"/>
    </location>
    <ligand>
        <name>substrate</name>
    </ligand>
</feature>
<dbReference type="GO" id="GO:0070006">
    <property type="term" value="F:metalloaminopeptidase activity"/>
    <property type="evidence" value="ECO:0007669"/>
    <property type="project" value="UniProtKB-UniRule"/>
</dbReference>
<dbReference type="Pfam" id="PF00557">
    <property type="entry name" value="Peptidase_M24"/>
    <property type="match status" value="1"/>
</dbReference>
<feature type="domain" description="Peptidase M24" evidence="8">
    <location>
        <begin position="11"/>
        <end position="235"/>
    </location>
</feature>
<evidence type="ECO:0000256" key="4">
    <source>
        <dbReference type="ARBA" id="ARBA00022723"/>
    </source>
</evidence>
<comment type="cofactor">
    <cofactor evidence="6">
        <name>Co(2+)</name>
        <dbReference type="ChEBI" id="CHEBI:48828"/>
    </cofactor>
    <cofactor evidence="6">
        <name>Zn(2+)</name>
        <dbReference type="ChEBI" id="CHEBI:29105"/>
    </cofactor>
    <cofactor evidence="6">
        <name>Mn(2+)</name>
        <dbReference type="ChEBI" id="CHEBI:29035"/>
    </cofactor>
    <cofactor evidence="6">
        <name>Fe(2+)</name>
        <dbReference type="ChEBI" id="CHEBI:29033"/>
    </cofactor>
    <text evidence="6">Binds 2 divalent metal cations per subunit. Has a high-affinity and a low affinity metal-binding site. The true nature of the physiological cofactor is under debate. The enzyme is active with cobalt, zinc, manganese or divalent iron ions. Most likely, methionine aminopeptidases function as mononuclear Fe(2+)-metalloproteases under physiological conditions, and the catalytically relevant metal-binding site has been assigned to the histidine-containing high-affinity site.</text>
</comment>
<dbReference type="Gene3D" id="3.90.230.10">
    <property type="entry name" value="Creatinase/methionine aminopeptidase superfamily"/>
    <property type="match status" value="1"/>
</dbReference>
<keyword evidence="3 6" id="KW-0645">Protease</keyword>
<feature type="binding site" evidence="6">
    <location>
        <position position="94"/>
    </location>
    <ligand>
        <name>a divalent metal cation</name>
        <dbReference type="ChEBI" id="CHEBI:60240"/>
        <label>1</label>
    </ligand>
</feature>
<evidence type="ECO:0000256" key="7">
    <source>
        <dbReference type="RuleBase" id="RU003653"/>
    </source>
</evidence>
<dbReference type="InterPro" id="IPR001714">
    <property type="entry name" value="Pept_M24_MAP"/>
</dbReference>
<comment type="catalytic activity">
    <reaction evidence="6 7">
        <text>Release of N-terminal amino acids, preferentially methionine, from peptides and arylamides.</text>
        <dbReference type="EC" id="3.4.11.18"/>
    </reaction>
</comment>
<dbReference type="NCBIfam" id="TIGR00500">
    <property type="entry name" value="met_pdase_I"/>
    <property type="match status" value="1"/>
</dbReference>
<dbReference type="CDD" id="cd01086">
    <property type="entry name" value="MetAP1"/>
    <property type="match status" value="1"/>
</dbReference>
<keyword evidence="2 6" id="KW-0031">Aminopeptidase</keyword>
<reference evidence="9 10" key="1">
    <citation type="journal article" date="2016" name="Nat. Commun.">
        <title>Thousands of microbial genomes shed light on interconnected biogeochemical processes in an aquifer system.</title>
        <authorList>
            <person name="Anantharaman K."/>
            <person name="Brown C.T."/>
            <person name="Hug L.A."/>
            <person name="Sharon I."/>
            <person name="Castelle C.J."/>
            <person name="Probst A.J."/>
            <person name="Thomas B.C."/>
            <person name="Singh A."/>
            <person name="Wilkins M.J."/>
            <person name="Karaoz U."/>
            <person name="Brodie E.L."/>
            <person name="Williams K.H."/>
            <person name="Hubbard S.S."/>
            <person name="Banfield J.F."/>
        </authorList>
    </citation>
    <scope>NUCLEOTIDE SEQUENCE [LARGE SCALE GENOMIC DNA]</scope>
</reference>
<feature type="binding site" evidence="6">
    <location>
        <position position="230"/>
    </location>
    <ligand>
        <name>a divalent metal cation</name>
        <dbReference type="ChEBI" id="CHEBI:60240"/>
        <label>1</label>
    </ligand>
</feature>
<dbReference type="AlphaFoldDB" id="A0A1F4UQJ8"/>
<dbReference type="InterPro" id="IPR002467">
    <property type="entry name" value="Pept_M24A_MAP1"/>
</dbReference>
<accession>A0A1F4UQJ8</accession>
<dbReference type="InterPro" id="IPR036005">
    <property type="entry name" value="Creatinase/aminopeptidase-like"/>
</dbReference>
<comment type="function">
    <text evidence="1 6">Removes the N-terminal methionine from nascent proteins. The N-terminal methionine is often cleaved when the second residue in the primary sequence is small and uncharged (Met-Ala-, Cys, Gly, Pro, Ser, Thr, or Val). Requires deformylation of the N(alpha)-formylated initiator methionine before it can be hydrolyzed.</text>
</comment>
<dbReference type="HAMAP" id="MF_01974">
    <property type="entry name" value="MetAP_1"/>
    <property type="match status" value="1"/>
</dbReference>
<proteinExistence type="inferred from homology"/>
<gene>
    <name evidence="6" type="primary">map</name>
    <name evidence="9" type="ORF">A2886_01195</name>
</gene>
<dbReference type="Proteomes" id="UP000176608">
    <property type="component" value="Unassembled WGS sequence"/>
</dbReference>
<name>A0A1F4UQJ8_UNCKA</name>
<dbReference type="PANTHER" id="PTHR43330">
    <property type="entry name" value="METHIONINE AMINOPEPTIDASE"/>
    <property type="match status" value="1"/>
</dbReference>
<feature type="binding site" evidence="6">
    <location>
        <position position="166"/>
    </location>
    <ligand>
        <name>a divalent metal cation</name>
        <dbReference type="ChEBI" id="CHEBI:60240"/>
        <label>2</label>
        <note>catalytic</note>
    </ligand>
</feature>
<organism evidence="9 10">
    <name type="scientific">candidate division WWE3 bacterium RIFCSPHIGHO2_01_FULL_42_13</name>
    <dbReference type="NCBI Taxonomy" id="1802617"/>
    <lineage>
        <taxon>Bacteria</taxon>
        <taxon>Katanobacteria</taxon>
    </lineage>
</organism>
<dbReference type="GO" id="GO:0006508">
    <property type="term" value="P:proteolysis"/>
    <property type="evidence" value="ECO:0007669"/>
    <property type="project" value="UniProtKB-KW"/>
</dbReference>